<dbReference type="GO" id="GO:0009785">
    <property type="term" value="P:blue light signaling pathway"/>
    <property type="evidence" value="ECO:0007669"/>
    <property type="project" value="InterPro"/>
</dbReference>
<name>A0AAW2R3Q7_SESRA</name>
<reference evidence="2" key="1">
    <citation type="submission" date="2020-06" db="EMBL/GenBank/DDBJ databases">
        <authorList>
            <person name="Li T."/>
            <person name="Hu X."/>
            <person name="Zhang T."/>
            <person name="Song X."/>
            <person name="Zhang H."/>
            <person name="Dai N."/>
            <person name="Sheng W."/>
            <person name="Hou X."/>
            <person name="Wei L."/>
        </authorList>
    </citation>
    <scope>NUCLEOTIDE SEQUENCE</scope>
    <source>
        <strain evidence="2">G02</strain>
        <tissue evidence="2">Leaf</tissue>
    </source>
</reference>
<feature type="compositionally biased region" description="Polar residues" evidence="1">
    <location>
        <begin position="1"/>
        <end position="13"/>
    </location>
</feature>
<dbReference type="CDD" id="cd22645">
    <property type="entry name" value="BIC1_CID"/>
    <property type="match status" value="1"/>
</dbReference>
<dbReference type="PANTHER" id="PTHR34207:SF2">
    <property type="entry name" value="PROTEIN BIC1"/>
    <property type="match status" value="1"/>
</dbReference>
<protein>
    <submittedName>
        <fullName evidence="2">Protein BIC1</fullName>
    </submittedName>
</protein>
<feature type="region of interest" description="Disordered" evidence="1">
    <location>
        <begin position="1"/>
        <end position="47"/>
    </location>
</feature>
<sequence length="132" mass="14615">MLPPNQQTQSTPKTADKSSESRPEGSTHVLPNKMQQQEEEEEKRNTCTTVTVATGIESSCSSGREMLKRHRVEVAGRVWIPDMWGQEAFLKDWIDCGAFDASLVNSSIMSARAALVEQGRTLNSTTPTVVNY</sequence>
<evidence type="ECO:0000256" key="1">
    <source>
        <dbReference type="SAM" id="MobiDB-lite"/>
    </source>
</evidence>
<comment type="caution">
    <text evidence="2">The sequence shown here is derived from an EMBL/GenBank/DDBJ whole genome shotgun (WGS) entry which is preliminary data.</text>
</comment>
<gene>
    <name evidence="2" type="ORF">Sradi_3403400</name>
</gene>
<accession>A0AAW2R3Q7</accession>
<proteinExistence type="predicted"/>
<feature type="compositionally biased region" description="Basic and acidic residues" evidence="1">
    <location>
        <begin position="14"/>
        <end position="25"/>
    </location>
</feature>
<dbReference type="InterPro" id="IPR040374">
    <property type="entry name" value="BIC"/>
</dbReference>
<reference evidence="2" key="2">
    <citation type="journal article" date="2024" name="Plant">
        <title>Genomic evolution and insights into agronomic trait innovations of Sesamum species.</title>
        <authorList>
            <person name="Miao H."/>
            <person name="Wang L."/>
            <person name="Qu L."/>
            <person name="Liu H."/>
            <person name="Sun Y."/>
            <person name="Le M."/>
            <person name="Wang Q."/>
            <person name="Wei S."/>
            <person name="Zheng Y."/>
            <person name="Lin W."/>
            <person name="Duan Y."/>
            <person name="Cao H."/>
            <person name="Xiong S."/>
            <person name="Wang X."/>
            <person name="Wei L."/>
            <person name="Li C."/>
            <person name="Ma Q."/>
            <person name="Ju M."/>
            <person name="Zhao R."/>
            <person name="Li G."/>
            <person name="Mu C."/>
            <person name="Tian Q."/>
            <person name="Mei H."/>
            <person name="Zhang T."/>
            <person name="Gao T."/>
            <person name="Zhang H."/>
        </authorList>
    </citation>
    <scope>NUCLEOTIDE SEQUENCE</scope>
    <source>
        <strain evidence="2">G02</strain>
    </source>
</reference>
<organism evidence="2">
    <name type="scientific">Sesamum radiatum</name>
    <name type="common">Black benniseed</name>
    <dbReference type="NCBI Taxonomy" id="300843"/>
    <lineage>
        <taxon>Eukaryota</taxon>
        <taxon>Viridiplantae</taxon>
        <taxon>Streptophyta</taxon>
        <taxon>Embryophyta</taxon>
        <taxon>Tracheophyta</taxon>
        <taxon>Spermatophyta</taxon>
        <taxon>Magnoliopsida</taxon>
        <taxon>eudicotyledons</taxon>
        <taxon>Gunneridae</taxon>
        <taxon>Pentapetalae</taxon>
        <taxon>asterids</taxon>
        <taxon>lamiids</taxon>
        <taxon>Lamiales</taxon>
        <taxon>Pedaliaceae</taxon>
        <taxon>Sesamum</taxon>
    </lineage>
</organism>
<dbReference type="AlphaFoldDB" id="A0AAW2R3Q7"/>
<dbReference type="PANTHER" id="PTHR34207">
    <property type="entry name" value="PROTEIN BIC1"/>
    <property type="match status" value="1"/>
</dbReference>
<dbReference type="EMBL" id="JACGWJ010000014">
    <property type="protein sequence ID" value="KAL0374877.1"/>
    <property type="molecule type" value="Genomic_DNA"/>
</dbReference>
<evidence type="ECO:0000313" key="2">
    <source>
        <dbReference type="EMBL" id="KAL0374877.1"/>
    </source>
</evidence>